<evidence type="ECO:0000313" key="4">
    <source>
        <dbReference type="EMBL" id="CDN30421.1"/>
    </source>
</evidence>
<evidence type="ECO:0000313" key="5">
    <source>
        <dbReference type="Proteomes" id="UP000027616"/>
    </source>
</evidence>
<feature type="domain" description="Transposase IS116/IS110/IS902 C-terminal" evidence="3">
    <location>
        <begin position="254"/>
        <end position="306"/>
    </location>
</feature>
<dbReference type="OrthoDB" id="9815354at2"/>
<dbReference type="GO" id="GO:0004803">
    <property type="term" value="F:transposase activity"/>
    <property type="evidence" value="ECO:0007669"/>
    <property type="project" value="InterPro"/>
</dbReference>
<protein>
    <submittedName>
        <fullName evidence="4">Mobile element protein</fullName>
    </submittedName>
</protein>
<evidence type="ECO:0000259" key="3">
    <source>
        <dbReference type="Pfam" id="PF02371"/>
    </source>
</evidence>
<dbReference type="GO" id="GO:0006313">
    <property type="term" value="P:DNA transposition"/>
    <property type="evidence" value="ECO:0007669"/>
    <property type="project" value="InterPro"/>
</dbReference>
<keyword evidence="5" id="KW-1185">Reference proteome</keyword>
<dbReference type="Pfam" id="PF02371">
    <property type="entry name" value="Transposase_20"/>
    <property type="match status" value="1"/>
</dbReference>
<feature type="domain" description="Transposase IS110-like N-terminal" evidence="2">
    <location>
        <begin position="14"/>
        <end position="157"/>
    </location>
</feature>
<dbReference type="NCBIfam" id="NF033542">
    <property type="entry name" value="transpos_IS110"/>
    <property type="match status" value="1"/>
</dbReference>
<evidence type="ECO:0000256" key="1">
    <source>
        <dbReference type="SAM" id="MobiDB-lite"/>
    </source>
</evidence>
<dbReference type="InterPro" id="IPR003346">
    <property type="entry name" value="Transposase_20"/>
</dbReference>
<name>A0A060R624_9BACT</name>
<dbReference type="STRING" id="1433126.BN938_0315"/>
<reference evidence="4 5" key="1">
    <citation type="journal article" date="2015" name="Genome Announc.">
        <title>Complete Genome Sequence of the Novel Leech Symbiont Mucinivorans hirudinis M3T.</title>
        <authorList>
            <person name="Nelson M.C."/>
            <person name="Bomar L."/>
            <person name="Graf J."/>
        </authorList>
    </citation>
    <scope>NUCLEOTIDE SEQUENCE [LARGE SCALE GENOMIC DNA]</scope>
    <source>
        <strain evidence="5">M3</strain>
    </source>
</reference>
<dbReference type="EMBL" id="HG934468">
    <property type="protein sequence ID" value="CDN30421.1"/>
    <property type="molecule type" value="Genomic_DNA"/>
</dbReference>
<dbReference type="AlphaFoldDB" id="A0A060R624"/>
<dbReference type="KEGG" id="rbc:BN938_0315"/>
<dbReference type="Proteomes" id="UP000027616">
    <property type="component" value="Chromosome I"/>
</dbReference>
<dbReference type="eggNOG" id="COG3547">
    <property type="taxonomic scope" value="Bacteria"/>
</dbReference>
<dbReference type="HOGENOM" id="CLU_036902_11_0_10"/>
<dbReference type="InterPro" id="IPR047650">
    <property type="entry name" value="Transpos_IS110"/>
</dbReference>
<sequence>MEEILFTPYIGVGCGIDVHKDLIVATIQRGNEVVGTKEFDGFTVSLESLRDWCKDEGVTHIAMESTGVYWKPVFNILEDDFEVLLVNARHVKNVPVHKTDKKDSKWLSKLLVSGLLKGSFIPPRDIRDLRDLVRYKKKLVAHSASEKNRIIKILEDCNIKLSSVLSDVDGAVGRNIISALIDGESDVNQLMRFYHGKIKTPRSEFVKALQGKVSYHHRFMLQFHRDVIANDDAMLERLDAEIAKAVSDYEVELELLETIPGVGRDSAIGIISEIGVDMERFPDENHLSSYCGVSPGNNESAGKKKVQRP</sequence>
<organism evidence="4 5">
    <name type="scientific">Mucinivorans hirudinis</name>
    <dbReference type="NCBI Taxonomy" id="1433126"/>
    <lineage>
        <taxon>Bacteria</taxon>
        <taxon>Pseudomonadati</taxon>
        <taxon>Bacteroidota</taxon>
        <taxon>Bacteroidia</taxon>
        <taxon>Bacteroidales</taxon>
        <taxon>Rikenellaceae</taxon>
        <taxon>Mucinivorans</taxon>
    </lineage>
</organism>
<dbReference type="Pfam" id="PF01548">
    <property type="entry name" value="DEDD_Tnp_IS110"/>
    <property type="match status" value="1"/>
</dbReference>
<dbReference type="PATRIC" id="fig|1433126.3.peg.313"/>
<accession>A0A060R624</accession>
<dbReference type="PANTHER" id="PTHR33055">
    <property type="entry name" value="TRANSPOSASE FOR INSERTION SEQUENCE ELEMENT IS1111A"/>
    <property type="match status" value="1"/>
</dbReference>
<proteinExistence type="predicted"/>
<dbReference type="GO" id="GO:0003677">
    <property type="term" value="F:DNA binding"/>
    <property type="evidence" value="ECO:0007669"/>
    <property type="project" value="InterPro"/>
</dbReference>
<feature type="region of interest" description="Disordered" evidence="1">
    <location>
        <begin position="287"/>
        <end position="309"/>
    </location>
</feature>
<dbReference type="InterPro" id="IPR002525">
    <property type="entry name" value="Transp_IS110-like_N"/>
</dbReference>
<dbReference type="PANTHER" id="PTHR33055:SF15">
    <property type="entry name" value="TRANSPOSASE-RELATED"/>
    <property type="match status" value="1"/>
</dbReference>
<evidence type="ECO:0000259" key="2">
    <source>
        <dbReference type="Pfam" id="PF01548"/>
    </source>
</evidence>
<gene>
    <name evidence="4" type="ORF">BN938_0315</name>
</gene>